<dbReference type="RefSeq" id="WP_247233633.1">
    <property type="nucleotide sequence ID" value="NZ_JALKHS010000011.1"/>
</dbReference>
<dbReference type="SUPFAM" id="SSF46689">
    <property type="entry name" value="Homeodomain-like"/>
    <property type="match status" value="1"/>
</dbReference>
<organism evidence="5 6">
    <name type="scientific">Sphingobium agri</name>
    <dbReference type="NCBI Taxonomy" id="2933566"/>
    <lineage>
        <taxon>Bacteria</taxon>
        <taxon>Pseudomonadati</taxon>
        <taxon>Pseudomonadota</taxon>
        <taxon>Alphaproteobacteria</taxon>
        <taxon>Sphingomonadales</taxon>
        <taxon>Sphingomonadaceae</taxon>
        <taxon>Sphingobium</taxon>
    </lineage>
</organism>
<feature type="domain" description="HTH araC/xylS-type" evidence="4">
    <location>
        <begin position="211"/>
        <end position="312"/>
    </location>
</feature>
<dbReference type="SMART" id="SM00342">
    <property type="entry name" value="HTH_ARAC"/>
    <property type="match status" value="1"/>
</dbReference>
<dbReference type="PROSITE" id="PS01124">
    <property type="entry name" value="HTH_ARAC_FAMILY_2"/>
    <property type="match status" value="1"/>
</dbReference>
<proteinExistence type="predicted"/>
<dbReference type="InterPro" id="IPR009057">
    <property type="entry name" value="Homeodomain-like_sf"/>
</dbReference>
<dbReference type="PANTHER" id="PTHR46796">
    <property type="entry name" value="HTH-TYPE TRANSCRIPTIONAL ACTIVATOR RHAS-RELATED"/>
    <property type="match status" value="1"/>
</dbReference>
<reference evidence="5 6" key="1">
    <citation type="submission" date="2022-04" db="EMBL/GenBank/DDBJ databases">
        <authorList>
            <person name="Huq M.A."/>
        </authorList>
    </citation>
    <scope>NUCLEOTIDE SEQUENCE [LARGE SCALE GENOMIC DNA]</scope>
    <source>
        <strain evidence="5 6">MAH-33</strain>
    </source>
</reference>
<dbReference type="InterPro" id="IPR018060">
    <property type="entry name" value="HTH_AraC"/>
</dbReference>
<dbReference type="Gene3D" id="1.10.10.60">
    <property type="entry name" value="Homeodomain-like"/>
    <property type="match status" value="1"/>
</dbReference>
<keyword evidence="3" id="KW-0804">Transcription</keyword>
<dbReference type="InterPro" id="IPR050204">
    <property type="entry name" value="AraC_XylS_family_regulators"/>
</dbReference>
<dbReference type="Pfam" id="PF12833">
    <property type="entry name" value="HTH_18"/>
    <property type="match status" value="1"/>
</dbReference>
<dbReference type="Proteomes" id="UP001203512">
    <property type="component" value="Unassembled WGS sequence"/>
</dbReference>
<name>A0ABT0E089_9SPHN</name>
<protein>
    <submittedName>
        <fullName evidence="5">Helix-turn-helix domain-containing protein</fullName>
    </submittedName>
</protein>
<dbReference type="EMBL" id="JALKHS010000011">
    <property type="protein sequence ID" value="MCK0532768.1"/>
    <property type="molecule type" value="Genomic_DNA"/>
</dbReference>
<dbReference type="InterPro" id="IPR035418">
    <property type="entry name" value="AraC-bd_2"/>
</dbReference>
<dbReference type="PANTHER" id="PTHR46796:SF6">
    <property type="entry name" value="ARAC SUBFAMILY"/>
    <property type="match status" value="1"/>
</dbReference>
<evidence type="ECO:0000256" key="3">
    <source>
        <dbReference type="ARBA" id="ARBA00023163"/>
    </source>
</evidence>
<sequence>MNGPGYHVSTATLDGAPAFDHWHAEVQAHVTPIDIRVPDRAAFRGELRKQHIGDVQFSVISAASQQGVHDASGRHGASPRFDLVYMRSGGITLRQNGREATLGAGEALLFSHLDNFSFVTSAFSEAYLVALPSAWVERWLPDPYACTIRPLVGTSPWGAAFDGLLHSVAHAVEEGRPLPAHLIADQLGGCLALMCDGLAGEETTHRRRLLHQIRRTLASRFADPDLTPAAIAAQHGISVRYLHSLFAATGSSAGRELRMIRLARVRAMLEDSGCRNLTVSEIAYACGFNDPGYLARCFAQEFGRPPTSFRNG</sequence>
<evidence type="ECO:0000256" key="2">
    <source>
        <dbReference type="ARBA" id="ARBA00023125"/>
    </source>
</evidence>
<dbReference type="PROSITE" id="PS00041">
    <property type="entry name" value="HTH_ARAC_FAMILY_1"/>
    <property type="match status" value="1"/>
</dbReference>
<evidence type="ECO:0000256" key="1">
    <source>
        <dbReference type="ARBA" id="ARBA00023015"/>
    </source>
</evidence>
<gene>
    <name evidence="5" type="ORF">MU848_14355</name>
</gene>
<dbReference type="Pfam" id="PF14525">
    <property type="entry name" value="AraC_binding_2"/>
    <property type="match status" value="1"/>
</dbReference>
<accession>A0ABT0E089</accession>
<keyword evidence="6" id="KW-1185">Reference proteome</keyword>
<evidence type="ECO:0000259" key="4">
    <source>
        <dbReference type="PROSITE" id="PS01124"/>
    </source>
</evidence>
<evidence type="ECO:0000313" key="6">
    <source>
        <dbReference type="Proteomes" id="UP001203512"/>
    </source>
</evidence>
<keyword evidence="2" id="KW-0238">DNA-binding</keyword>
<dbReference type="InterPro" id="IPR018062">
    <property type="entry name" value="HTH_AraC-typ_CS"/>
</dbReference>
<keyword evidence="1" id="KW-0805">Transcription regulation</keyword>
<comment type="caution">
    <text evidence="5">The sequence shown here is derived from an EMBL/GenBank/DDBJ whole genome shotgun (WGS) entry which is preliminary data.</text>
</comment>
<evidence type="ECO:0000313" key="5">
    <source>
        <dbReference type="EMBL" id="MCK0532768.1"/>
    </source>
</evidence>